<sequence>MKLNEHTALVGPRVVLVPYRQEHVKQYNQWMKDLELQTLTASESLSLEEEYQMCQSWSNDSDKRDTSLPLQLENGNLNQSFRSSHLGDHRMIGDVNLFLSNTSPSLDENENENEEEEKSIGELEIMIASKAHRRIGLGIEVMKIFMHYSHLSILPQIDFYLVKIALNNQSSINLFKKLGFNEFKINDYFQEVELRFKFNSSSHLNLTLSKDPIHQYNISWTTTKKITSDDQGSNLVQFWILPWP</sequence>
<dbReference type="VEuPathDB" id="FungiDB:MELLADRAFT_101377"/>
<gene>
    <name evidence="5" type="ORF">MELLADRAFT_101377</name>
</gene>
<dbReference type="AlphaFoldDB" id="F4R4J5"/>
<keyword evidence="2" id="KW-0808">Transferase</keyword>
<feature type="domain" description="N-acetyltransferase" evidence="4">
    <location>
        <begin position="13"/>
        <end position="181"/>
    </location>
</feature>
<dbReference type="KEGG" id="mlr:MELLADRAFT_101377"/>
<dbReference type="Proteomes" id="UP000001072">
    <property type="component" value="Unassembled WGS sequence"/>
</dbReference>
<dbReference type="STRING" id="747676.F4R4J5"/>
<dbReference type="Pfam" id="PF13302">
    <property type="entry name" value="Acetyltransf_3"/>
    <property type="match status" value="1"/>
</dbReference>
<accession>F4R4J5</accession>
<proteinExistence type="inferred from homology"/>
<name>F4R4J5_MELLP</name>
<dbReference type="eggNOG" id="KOG4135">
    <property type="taxonomic scope" value="Eukaryota"/>
</dbReference>
<dbReference type="EMBL" id="GL883090">
    <property type="protein sequence ID" value="EGG12821.1"/>
    <property type="molecule type" value="Genomic_DNA"/>
</dbReference>
<organism evidence="6">
    <name type="scientific">Melampsora larici-populina (strain 98AG31 / pathotype 3-4-7)</name>
    <name type="common">Poplar leaf rust fungus</name>
    <dbReference type="NCBI Taxonomy" id="747676"/>
    <lineage>
        <taxon>Eukaryota</taxon>
        <taxon>Fungi</taxon>
        <taxon>Dikarya</taxon>
        <taxon>Basidiomycota</taxon>
        <taxon>Pucciniomycotina</taxon>
        <taxon>Pucciniomycetes</taxon>
        <taxon>Pucciniales</taxon>
        <taxon>Melampsoraceae</taxon>
        <taxon>Melampsora</taxon>
    </lineage>
</organism>
<dbReference type="PANTHER" id="PTHR13256">
    <property type="entry name" value="N-ACETYLTRANSFERASE 9"/>
    <property type="match status" value="1"/>
</dbReference>
<dbReference type="InParanoid" id="F4R4J5"/>
<dbReference type="GeneID" id="18921349"/>
<dbReference type="OrthoDB" id="5043642at2759"/>
<dbReference type="PANTHER" id="PTHR13256:SF16">
    <property type="entry name" value="ALPHA_BETA-TUBULIN-N-ACETYLTRANSFERASE 9"/>
    <property type="match status" value="1"/>
</dbReference>
<dbReference type="GO" id="GO:0008080">
    <property type="term" value="F:N-acetyltransferase activity"/>
    <property type="evidence" value="ECO:0007669"/>
    <property type="project" value="InterPro"/>
</dbReference>
<keyword evidence="3" id="KW-0012">Acyltransferase</keyword>
<dbReference type="SUPFAM" id="SSF55729">
    <property type="entry name" value="Acyl-CoA N-acyltransferases (Nat)"/>
    <property type="match status" value="1"/>
</dbReference>
<reference evidence="6" key="1">
    <citation type="journal article" date="2011" name="Proc. Natl. Acad. Sci. U.S.A.">
        <title>Obligate biotrophy features unraveled by the genomic analysis of rust fungi.</title>
        <authorList>
            <person name="Duplessis S."/>
            <person name="Cuomo C.A."/>
            <person name="Lin Y.-C."/>
            <person name="Aerts A."/>
            <person name="Tisserant E."/>
            <person name="Veneault-Fourrey C."/>
            <person name="Joly D.L."/>
            <person name="Hacquard S."/>
            <person name="Amselem J."/>
            <person name="Cantarel B.L."/>
            <person name="Chiu R."/>
            <person name="Coutinho P.M."/>
            <person name="Feau N."/>
            <person name="Field M."/>
            <person name="Frey P."/>
            <person name="Gelhaye E."/>
            <person name="Goldberg J."/>
            <person name="Grabherr M.G."/>
            <person name="Kodira C.D."/>
            <person name="Kohler A."/>
            <person name="Kuees U."/>
            <person name="Lindquist E.A."/>
            <person name="Lucas S.M."/>
            <person name="Mago R."/>
            <person name="Mauceli E."/>
            <person name="Morin E."/>
            <person name="Murat C."/>
            <person name="Pangilinan J.L."/>
            <person name="Park R."/>
            <person name="Pearson M."/>
            <person name="Quesneville H."/>
            <person name="Rouhier N."/>
            <person name="Sakthikumar S."/>
            <person name="Salamov A.A."/>
            <person name="Schmutz J."/>
            <person name="Selles B."/>
            <person name="Shapiro H."/>
            <person name="Tanguay P."/>
            <person name="Tuskan G.A."/>
            <person name="Henrissat B."/>
            <person name="Van de Peer Y."/>
            <person name="Rouze P."/>
            <person name="Ellis J.G."/>
            <person name="Dodds P.N."/>
            <person name="Schein J.E."/>
            <person name="Zhong S."/>
            <person name="Hamelin R.C."/>
            <person name="Grigoriev I.V."/>
            <person name="Szabo L.J."/>
            <person name="Martin F."/>
        </authorList>
    </citation>
    <scope>NUCLEOTIDE SEQUENCE [LARGE SCALE GENOMIC DNA]</scope>
    <source>
        <strain evidence="6">98AG31 / pathotype 3-4-7</strain>
    </source>
</reference>
<dbReference type="FunCoup" id="F4R4J5">
    <property type="interactions" value="227"/>
</dbReference>
<dbReference type="InterPro" id="IPR016181">
    <property type="entry name" value="Acyl_CoA_acyltransferase"/>
</dbReference>
<keyword evidence="6" id="KW-1185">Reference proteome</keyword>
<evidence type="ECO:0000256" key="3">
    <source>
        <dbReference type="ARBA" id="ARBA00023315"/>
    </source>
</evidence>
<dbReference type="RefSeq" id="XP_007403759.1">
    <property type="nucleotide sequence ID" value="XM_007403697.1"/>
</dbReference>
<dbReference type="InterPro" id="IPR000182">
    <property type="entry name" value="GNAT_dom"/>
</dbReference>
<comment type="similarity">
    <text evidence="1">Belongs to the acetyltransferase family. GNAT subfamily.</text>
</comment>
<dbReference type="InterPro" id="IPR039135">
    <property type="entry name" value="NAT9-like"/>
</dbReference>
<dbReference type="Gene3D" id="3.40.630.30">
    <property type="match status" value="1"/>
</dbReference>
<evidence type="ECO:0000256" key="1">
    <source>
        <dbReference type="ARBA" id="ARBA00009342"/>
    </source>
</evidence>
<evidence type="ECO:0000313" key="5">
    <source>
        <dbReference type="EMBL" id="EGG12821.1"/>
    </source>
</evidence>
<evidence type="ECO:0000256" key="2">
    <source>
        <dbReference type="ARBA" id="ARBA00022679"/>
    </source>
</evidence>
<evidence type="ECO:0000313" key="6">
    <source>
        <dbReference type="Proteomes" id="UP000001072"/>
    </source>
</evidence>
<dbReference type="HOGENOM" id="CLU_073102_0_0_1"/>
<protein>
    <recommendedName>
        <fullName evidence="4">N-acetyltransferase domain-containing protein</fullName>
    </recommendedName>
</protein>
<evidence type="ECO:0000259" key="4">
    <source>
        <dbReference type="Pfam" id="PF13302"/>
    </source>
</evidence>